<reference evidence="2" key="1">
    <citation type="submission" date="2021-10" db="EMBL/GenBank/DDBJ databases">
        <title>Collection of gut derived symbiotic bacterial strains cultured from healthy donors.</title>
        <authorList>
            <person name="Lin H."/>
            <person name="Littmann E."/>
            <person name="Kohout C."/>
            <person name="Pamer E.G."/>
        </authorList>
    </citation>
    <scope>NUCLEOTIDE SEQUENCE</scope>
    <source>
        <strain evidence="2">DFI.5.2</strain>
    </source>
</reference>
<dbReference type="CDD" id="cd00077">
    <property type="entry name" value="HDc"/>
    <property type="match status" value="1"/>
</dbReference>
<feature type="domain" description="HD" evidence="1">
    <location>
        <begin position="21"/>
        <end position="130"/>
    </location>
</feature>
<comment type="caution">
    <text evidence="2">The sequence shown here is derived from an EMBL/GenBank/DDBJ whole genome shotgun (WGS) entry which is preliminary data.</text>
</comment>
<dbReference type="AlphaFoldDB" id="A0AAW4VKK6"/>
<dbReference type="RefSeq" id="WP_117872119.1">
    <property type="nucleotide sequence ID" value="NZ_JAJDKQ010000018.1"/>
</dbReference>
<evidence type="ECO:0000313" key="2">
    <source>
        <dbReference type="EMBL" id="MCB8562228.1"/>
    </source>
</evidence>
<name>A0AAW4VKK6_9FIRM</name>
<gene>
    <name evidence="2" type="ORF">LJD74_09495</name>
</gene>
<dbReference type="InterPro" id="IPR006674">
    <property type="entry name" value="HD_domain"/>
</dbReference>
<evidence type="ECO:0000259" key="1">
    <source>
        <dbReference type="PROSITE" id="PS51831"/>
    </source>
</evidence>
<dbReference type="PROSITE" id="PS51831">
    <property type="entry name" value="HD"/>
    <property type="match status" value="1"/>
</dbReference>
<proteinExistence type="predicted"/>
<dbReference type="SUPFAM" id="SSF109604">
    <property type="entry name" value="HD-domain/PDEase-like"/>
    <property type="match status" value="1"/>
</dbReference>
<accession>A0AAW4VKK6</accession>
<dbReference type="Gene3D" id="1.10.3210.10">
    <property type="entry name" value="Hypothetical protein af1432"/>
    <property type="match status" value="1"/>
</dbReference>
<dbReference type="InterPro" id="IPR003607">
    <property type="entry name" value="HD/PDEase_dom"/>
</dbReference>
<dbReference type="Proteomes" id="UP001197827">
    <property type="component" value="Unassembled WGS sequence"/>
</dbReference>
<protein>
    <submittedName>
        <fullName evidence="2">HD domain-containing protein</fullName>
    </submittedName>
</protein>
<sequence>MIDEIELAMILYTQGHKIKHDVAHFIKVHQYARLIGKAEHLEEREQFILEVAAICHDIACPLCREKYGHCEGDLQEKEGPALVKEFLKDFNLDRGIIERAAYLVGHHHTYDQVDGLDYQILLEADFLVNGDESNLTKEAIEKMKKNVFKTKTGIQLLNHIFEL</sequence>
<evidence type="ECO:0000313" key="3">
    <source>
        <dbReference type="Proteomes" id="UP001197827"/>
    </source>
</evidence>
<dbReference type="EMBL" id="JAJDKQ010000018">
    <property type="protein sequence ID" value="MCB8562228.1"/>
    <property type="molecule type" value="Genomic_DNA"/>
</dbReference>
<organism evidence="2 3">
    <name type="scientific">Faecalibacillus intestinalis</name>
    <dbReference type="NCBI Taxonomy" id="1982626"/>
    <lineage>
        <taxon>Bacteria</taxon>
        <taxon>Bacillati</taxon>
        <taxon>Bacillota</taxon>
        <taxon>Erysipelotrichia</taxon>
        <taxon>Erysipelotrichales</taxon>
        <taxon>Coprobacillaceae</taxon>
        <taxon>Faecalibacillus</taxon>
    </lineage>
</organism>
<dbReference type="Pfam" id="PF01966">
    <property type="entry name" value="HD"/>
    <property type="match status" value="1"/>
</dbReference>